<gene>
    <name evidence="2" type="ORF">MP11Mi_34470</name>
</gene>
<reference evidence="2" key="1">
    <citation type="submission" date="2023-06" db="EMBL/GenBank/DDBJ databases">
        <title>Gordonia sp. nov. and Pseudochrobactrum sp. nov., two species isolated from the burying beetle Nicrophorus vespilloides.</title>
        <authorList>
            <person name="Poehlein A."/>
            <person name="Guzman J."/>
            <person name="Daniel R."/>
            <person name="Vilcinskas A."/>
        </authorList>
    </citation>
    <scope>NUCLEOTIDE SEQUENCE</scope>
    <source>
        <strain evidence="2">MP11Mi</strain>
    </source>
</reference>
<feature type="region of interest" description="Disordered" evidence="1">
    <location>
        <begin position="18"/>
        <end position="50"/>
    </location>
</feature>
<sequence length="50" mass="5492">MTAHPDKFAETLHRLDELGAIPPKGSPEDLASEAALDALIDRKTPDRRPQ</sequence>
<feature type="compositionally biased region" description="Low complexity" evidence="1">
    <location>
        <begin position="28"/>
        <end position="38"/>
    </location>
</feature>
<evidence type="ECO:0000313" key="2">
    <source>
        <dbReference type="EMBL" id="WOC14332.1"/>
    </source>
</evidence>
<dbReference type="RefSeq" id="WP_420040083.1">
    <property type="nucleotide sequence ID" value="NZ_CP128986.1"/>
</dbReference>
<accession>A0AA97CZQ8</accession>
<proteinExistence type="predicted"/>
<feature type="compositionally biased region" description="Basic and acidic residues" evidence="1">
    <location>
        <begin position="39"/>
        <end position="50"/>
    </location>
</feature>
<dbReference type="EMBL" id="CP128986">
    <property type="protein sequence ID" value="WOC14332.1"/>
    <property type="molecule type" value="Genomic_DNA"/>
</dbReference>
<protein>
    <submittedName>
        <fullName evidence="2">Uncharacterized protein</fullName>
    </submittedName>
</protein>
<organism evidence="2">
    <name type="scientific">Gordonia sp. MP11Mi</name>
    <dbReference type="NCBI Taxonomy" id="3022769"/>
    <lineage>
        <taxon>Bacteria</taxon>
        <taxon>Bacillati</taxon>
        <taxon>Actinomycetota</taxon>
        <taxon>Actinomycetes</taxon>
        <taxon>Mycobacteriales</taxon>
        <taxon>Gordoniaceae</taxon>
        <taxon>Gordonia</taxon>
    </lineage>
</organism>
<name>A0AA97CZQ8_9ACTN</name>
<evidence type="ECO:0000256" key="1">
    <source>
        <dbReference type="SAM" id="MobiDB-lite"/>
    </source>
</evidence>
<dbReference type="AlphaFoldDB" id="A0AA97CZQ8"/>